<dbReference type="InterPro" id="IPR053866">
    <property type="entry name" value="PhyR_sigma2"/>
</dbReference>
<accession>A0A4D8RGK6</accession>
<dbReference type="InterPro" id="IPR036388">
    <property type="entry name" value="WH-like_DNA-bd_sf"/>
</dbReference>
<dbReference type="NCBIfam" id="TIGR02937">
    <property type="entry name" value="sigma70-ECF"/>
    <property type="match status" value="1"/>
</dbReference>
<proteinExistence type="inferred from homology"/>
<dbReference type="InterPro" id="IPR013325">
    <property type="entry name" value="RNA_pol_sigma_r2"/>
</dbReference>
<keyword evidence="2" id="KW-0805">Transcription regulation</keyword>
<dbReference type="RefSeq" id="WP_137142571.1">
    <property type="nucleotide sequence ID" value="NZ_CP032347.1"/>
</dbReference>
<evidence type="ECO:0000313" key="8">
    <source>
        <dbReference type="EMBL" id="QCO18599.1"/>
    </source>
</evidence>
<keyword evidence="3" id="KW-0731">Sigma factor</keyword>
<dbReference type="PANTHER" id="PTHR43133:SF25">
    <property type="entry name" value="RNA POLYMERASE SIGMA FACTOR RFAY-RELATED"/>
    <property type="match status" value="1"/>
</dbReference>
<dbReference type="InterPro" id="IPR013324">
    <property type="entry name" value="RNA_pol_sigma_r3/r4-like"/>
</dbReference>
<dbReference type="InterPro" id="IPR039425">
    <property type="entry name" value="RNA_pol_sigma-70-like"/>
</dbReference>
<keyword evidence="8" id="KW-0614">Plasmid</keyword>
<evidence type="ECO:0000256" key="4">
    <source>
        <dbReference type="ARBA" id="ARBA00023125"/>
    </source>
</evidence>
<dbReference type="PROSITE" id="PS01063">
    <property type="entry name" value="SIGMA70_ECF"/>
    <property type="match status" value="1"/>
</dbReference>
<comment type="similarity">
    <text evidence="1">Belongs to the sigma-70 factor family. ECF subfamily.</text>
</comment>
<dbReference type="Pfam" id="PF08281">
    <property type="entry name" value="Sigma70_r4_2"/>
    <property type="match status" value="1"/>
</dbReference>
<gene>
    <name evidence="8" type="ORF">D3869_25615</name>
</gene>
<dbReference type="InterPro" id="IPR000838">
    <property type="entry name" value="RNA_pol_sigma70_ECF_CS"/>
</dbReference>
<dbReference type="Pfam" id="PF22029">
    <property type="entry name" value="PhyR_sigma2"/>
    <property type="match status" value="1"/>
</dbReference>
<dbReference type="Gene3D" id="1.10.1740.10">
    <property type="match status" value="1"/>
</dbReference>
<feature type="domain" description="RNA polymerase sigma factor 70 region 4 type 2" evidence="6">
    <location>
        <begin position="105"/>
        <end position="154"/>
    </location>
</feature>
<dbReference type="EMBL" id="CP032347">
    <property type="protein sequence ID" value="QCO18599.1"/>
    <property type="molecule type" value="Genomic_DNA"/>
</dbReference>
<geneLocation type="plasmid" evidence="8">
    <name>p2</name>
</geneLocation>
<dbReference type="GO" id="GO:0003677">
    <property type="term" value="F:DNA binding"/>
    <property type="evidence" value="ECO:0007669"/>
    <property type="project" value="UniProtKB-KW"/>
</dbReference>
<dbReference type="SUPFAM" id="SSF88946">
    <property type="entry name" value="Sigma2 domain of RNA polymerase sigma factors"/>
    <property type="match status" value="1"/>
</dbReference>
<dbReference type="PANTHER" id="PTHR43133">
    <property type="entry name" value="RNA POLYMERASE ECF-TYPE SIGMA FACTO"/>
    <property type="match status" value="1"/>
</dbReference>
<dbReference type="GO" id="GO:0016987">
    <property type="term" value="F:sigma factor activity"/>
    <property type="evidence" value="ECO:0007669"/>
    <property type="project" value="UniProtKB-KW"/>
</dbReference>
<dbReference type="Gene3D" id="1.10.10.10">
    <property type="entry name" value="Winged helix-like DNA-binding domain superfamily/Winged helix DNA-binding domain"/>
    <property type="match status" value="1"/>
</dbReference>
<dbReference type="CDD" id="cd06171">
    <property type="entry name" value="Sigma70_r4"/>
    <property type="match status" value="1"/>
</dbReference>
<evidence type="ECO:0000256" key="1">
    <source>
        <dbReference type="ARBA" id="ARBA00010641"/>
    </source>
</evidence>
<evidence type="ECO:0000256" key="5">
    <source>
        <dbReference type="ARBA" id="ARBA00023163"/>
    </source>
</evidence>
<reference evidence="8 9" key="1">
    <citation type="submission" date="2018-09" db="EMBL/GenBank/DDBJ databases">
        <title>Whole genome based analysis of evolution and adaptive divergence in Indian and Brazilian strains of Azospirillum brasilense.</title>
        <authorList>
            <person name="Singh C."/>
            <person name="Tripathi A.K."/>
        </authorList>
    </citation>
    <scope>NUCLEOTIDE SEQUENCE [LARGE SCALE GENOMIC DNA]</scope>
    <source>
        <strain evidence="8 9">MTCC4039</strain>
        <plasmid evidence="8 9">p2</plasmid>
    </source>
</reference>
<evidence type="ECO:0000259" key="7">
    <source>
        <dbReference type="Pfam" id="PF22029"/>
    </source>
</evidence>
<protein>
    <submittedName>
        <fullName evidence="8">Sigma-70 family RNA polymerase sigma factor</fullName>
    </submittedName>
</protein>
<name>A0A4D8RGK6_AZOBR</name>
<dbReference type="GO" id="GO:0006352">
    <property type="term" value="P:DNA-templated transcription initiation"/>
    <property type="evidence" value="ECO:0007669"/>
    <property type="project" value="InterPro"/>
</dbReference>
<sequence>MTFSLRDQLSNQLRSLRRYALALARNRDDAEDLVQETLVRAISGSRTFRPNGDLRSWLFGILHNVHVNGVRREQVRARGASAIEAMAYGQMPPNQPDHVELMRTIEAFSTLPDEQRRVLTLVAVEGMSYQEAARQLDIPLGTLMSRLARGREALRVEMGHREMDQRDRAQTALRAVR</sequence>
<evidence type="ECO:0000259" key="6">
    <source>
        <dbReference type="Pfam" id="PF08281"/>
    </source>
</evidence>
<evidence type="ECO:0000313" key="9">
    <source>
        <dbReference type="Proteomes" id="UP000298693"/>
    </source>
</evidence>
<keyword evidence="4" id="KW-0238">DNA-binding</keyword>
<keyword evidence="5" id="KW-0804">Transcription</keyword>
<evidence type="ECO:0000256" key="3">
    <source>
        <dbReference type="ARBA" id="ARBA00023082"/>
    </source>
</evidence>
<dbReference type="Proteomes" id="UP000298693">
    <property type="component" value="Plasmid p2"/>
</dbReference>
<dbReference type="InterPro" id="IPR013249">
    <property type="entry name" value="RNA_pol_sigma70_r4_t2"/>
</dbReference>
<dbReference type="InterPro" id="IPR014284">
    <property type="entry name" value="RNA_pol_sigma-70_dom"/>
</dbReference>
<feature type="domain" description="PhyR sigma2" evidence="7">
    <location>
        <begin position="10"/>
        <end position="63"/>
    </location>
</feature>
<dbReference type="AlphaFoldDB" id="A0A4D8RGK6"/>
<evidence type="ECO:0000256" key="2">
    <source>
        <dbReference type="ARBA" id="ARBA00023015"/>
    </source>
</evidence>
<organism evidence="8 9">
    <name type="scientific">Azospirillum brasilense</name>
    <dbReference type="NCBI Taxonomy" id="192"/>
    <lineage>
        <taxon>Bacteria</taxon>
        <taxon>Pseudomonadati</taxon>
        <taxon>Pseudomonadota</taxon>
        <taxon>Alphaproteobacteria</taxon>
        <taxon>Rhodospirillales</taxon>
        <taxon>Azospirillaceae</taxon>
        <taxon>Azospirillum</taxon>
    </lineage>
</organism>
<dbReference type="SUPFAM" id="SSF88659">
    <property type="entry name" value="Sigma3 and sigma4 domains of RNA polymerase sigma factors"/>
    <property type="match status" value="1"/>
</dbReference>